<evidence type="ECO:0000313" key="2">
    <source>
        <dbReference type="Proteomes" id="UP000177043"/>
    </source>
</evidence>
<reference evidence="1 2" key="1">
    <citation type="journal article" date="2016" name="Nat. Commun.">
        <title>Thousands of microbial genomes shed light on interconnected biogeochemical processes in an aquifer system.</title>
        <authorList>
            <person name="Anantharaman K."/>
            <person name="Brown C.T."/>
            <person name="Hug L.A."/>
            <person name="Sharon I."/>
            <person name="Castelle C.J."/>
            <person name="Probst A.J."/>
            <person name="Thomas B.C."/>
            <person name="Singh A."/>
            <person name="Wilkins M.J."/>
            <person name="Karaoz U."/>
            <person name="Brodie E.L."/>
            <person name="Williams K.H."/>
            <person name="Hubbard S.S."/>
            <person name="Banfield J.F."/>
        </authorList>
    </citation>
    <scope>NUCLEOTIDE SEQUENCE [LARGE SCALE GENOMIC DNA]</scope>
</reference>
<dbReference type="AlphaFoldDB" id="A0A1G2QCW3"/>
<accession>A0A1G2QCW3</accession>
<gene>
    <name evidence="1" type="ORF">A2571_03280</name>
</gene>
<name>A0A1G2QCW3_9BACT</name>
<protein>
    <submittedName>
        <fullName evidence="1">Uncharacterized protein</fullName>
    </submittedName>
</protein>
<dbReference type="EMBL" id="MHTJ01000004">
    <property type="protein sequence ID" value="OHA58253.1"/>
    <property type="molecule type" value="Genomic_DNA"/>
</dbReference>
<evidence type="ECO:0000313" key="1">
    <source>
        <dbReference type="EMBL" id="OHA58253.1"/>
    </source>
</evidence>
<dbReference type="STRING" id="1802438.A2571_03280"/>
<comment type="caution">
    <text evidence="1">The sequence shown here is derived from an EMBL/GenBank/DDBJ whole genome shotgun (WGS) entry which is preliminary data.</text>
</comment>
<dbReference type="Proteomes" id="UP000177043">
    <property type="component" value="Unassembled WGS sequence"/>
</dbReference>
<proteinExistence type="predicted"/>
<sequence length="139" mass="15758">MIFLITMTVICFGLVAYLVGRQLLLLRRGEVQLNQEAPTLSFADYLSLSLDKMAGQLSHFSHELMHLVSILSLLGAKKVAAVVKHNTGRIERVLGQVLRATHERRKRGRGERGSTSMFLREIELHQSKVKENLNTYSRN</sequence>
<organism evidence="1 2">
    <name type="scientific">Candidatus Vogelbacteria bacterium RIFOXYD1_FULL_44_32</name>
    <dbReference type="NCBI Taxonomy" id="1802438"/>
    <lineage>
        <taxon>Bacteria</taxon>
        <taxon>Candidatus Vogeliibacteriota</taxon>
    </lineage>
</organism>